<evidence type="ECO:0000256" key="2">
    <source>
        <dbReference type="SAM" id="Phobius"/>
    </source>
</evidence>
<feature type="region of interest" description="Disordered" evidence="1">
    <location>
        <begin position="110"/>
        <end position="132"/>
    </location>
</feature>
<reference evidence="4 5" key="1">
    <citation type="submission" date="2016-02" db="EMBL/GenBank/DDBJ databases">
        <title>Complete genome sequence and transcriptome regulation of the pentose utilising yeast Sugiyamaella lignohabitans.</title>
        <authorList>
            <person name="Bellasio M."/>
            <person name="Peymann A."/>
            <person name="Valli M."/>
            <person name="Sipitzky M."/>
            <person name="Graf A."/>
            <person name="Sauer M."/>
            <person name="Marx H."/>
            <person name="Mattanovich D."/>
        </authorList>
    </citation>
    <scope>NUCLEOTIDE SEQUENCE [LARGE SCALE GENOMIC DNA]</scope>
    <source>
        <strain evidence="4 5">CBS 10342</strain>
    </source>
</reference>
<sequence length="344" mass="39169">MNSSRILSLSSQLSYTTLNTPVISPITQTPLLARYASSARGPIRPAKVTNNPTWIKKLKLRWRKMDDDPVARKRFAMAVIAFYMITGFFGFQYLQDTKYRATGEANPYKPMDGSSADSTTKAAGTESAPGIVEPRDTTDVYESLAKEYDDKIWLEELTSYIWWTRRRLMRAVEGDALEVSCGTGRNIKYLDPKKVNSITYLDSSPAMLEVTKEKFEKRFPNYKNVQYVKGRAEDLVAIAAKSGQKFNTIFESFGLCSHEDPAKALQNFRQLLKPNGRIVLLEHGRSTYASVNERMDRTAEKRAQEWGCRWNLDIDHIVKSSGLQIVDEGRYHFGSTYFYILKAA</sequence>
<dbReference type="SUPFAM" id="SSF53335">
    <property type="entry name" value="S-adenosyl-L-methionine-dependent methyltransferases"/>
    <property type="match status" value="1"/>
</dbReference>
<keyword evidence="5" id="KW-1185">Reference proteome</keyword>
<evidence type="ECO:0000313" key="4">
    <source>
        <dbReference type="EMBL" id="ANB12133.1"/>
    </source>
</evidence>
<keyword evidence="2" id="KW-0472">Membrane</keyword>
<accession>A0A167CUV9</accession>
<evidence type="ECO:0000256" key="1">
    <source>
        <dbReference type="SAM" id="MobiDB-lite"/>
    </source>
</evidence>
<dbReference type="KEGG" id="slb:AWJ20_371"/>
<keyword evidence="2" id="KW-0812">Transmembrane</keyword>
<name>A0A167CUV9_9ASCO</name>
<proteinExistence type="predicted"/>
<dbReference type="Proteomes" id="UP000189580">
    <property type="component" value="Chromosome a"/>
</dbReference>
<keyword evidence="2" id="KW-1133">Transmembrane helix</keyword>
<dbReference type="OrthoDB" id="416496at2759"/>
<dbReference type="InterPro" id="IPR013216">
    <property type="entry name" value="Methyltransf_11"/>
</dbReference>
<gene>
    <name evidence="4" type="primary">OMS1</name>
    <name evidence="4" type="ORF">AWJ20_371</name>
</gene>
<dbReference type="RefSeq" id="XP_018734610.1">
    <property type="nucleotide sequence ID" value="XM_018880732.1"/>
</dbReference>
<dbReference type="Gene3D" id="3.40.50.150">
    <property type="entry name" value="Vaccinia Virus protein VP39"/>
    <property type="match status" value="1"/>
</dbReference>
<dbReference type="GO" id="GO:0008757">
    <property type="term" value="F:S-adenosylmethionine-dependent methyltransferase activity"/>
    <property type="evidence" value="ECO:0007669"/>
    <property type="project" value="InterPro"/>
</dbReference>
<feature type="transmembrane region" description="Helical" evidence="2">
    <location>
        <begin position="75"/>
        <end position="94"/>
    </location>
</feature>
<evidence type="ECO:0000259" key="3">
    <source>
        <dbReference type="Pfam" id="PF08241"/>
    </source>
</evidence>
<dbReference type="PANTHER" id="PTHR42912">
    <property type="entry name" value="METHYLTRANSFERASE"/>
    <property type="match status" value="1"/>
</dbReference>
<organism evidence="4 5">
    <name type="scientific">Sugiyamaella lignohabitans</name>
    <dbReference type="NCBI Taxonomy" id="796027"/>
    <lineage>
        <taxon>Eukaryota</taxon>
        <taxon>Fungi</taxon>
        <taxon>Dikarya</taxon>
        <taxon>Ascomycota</taxon>
        <taxon>Saccharomycotina</taxon>
        <taxon>Dipodascomycetes</taxon>
        <taxon>Dipodascales</taxon>
        <taxon>Trichomonascaceae</taxon>
        <taxon>Sugiyamaella</taxon>
    </lineage>
</organism>
<dbReference type="InterPro" id="IPR050508">
    <property type="entry name" value="Methyltransf_Superfamily"/>
</dbReference>
<dbReference type="Pfam" id="PF08241">
    <property type="entry name" value="Methyltransf_11"/>
    <property type="match status" value="1"/>
</dbReference>
<dbReference type="PANTHER" id="PTHR42912:SF83">
    <property type="entry name" value="METHYLTRANSFERASE TYPE 11 DOMAIN-CONTAINING PROTEIN"/>
    <property type="match status" value="1"/>
</dbReference>
<dbReference type="AlphaFoldDB" id="A0A167CUV9"/>
<dbReference type="CDD" id="cd02440">
    <property type="entry name" value="AdoMet_MTases"/>
    <property type="match status" value="1"/>
</dbReference>
<dbReference type="InterPro" id="IPR029063">
    <property type="entry name" value="SAM-dependent_MTases_sf"/>
</dbReference>
<evidence type="ECO:0000313" key="5">
    <source>
        <dbReference type="Proteomes" id="UP000189580"/>
    </source>
</evidence>
<dbReference type="EMBL" id="CP014501">
    <property type="protein sequence ID" value="ANB12133.1"/>
    <property type="molecule type" value="Genomic_DNA"/>
</dbReference>
<feature type="domain" description="Methyltransferase type 11" evidence="3">
    <location>
        <begin position="177"/>
        <end position="280"/>
    </location>
</feature>
<protein>
    <submittedName>
        <fullName evidence="4">Oms1p</fullName>
    </submittedName>
</protein>
<dbReference type="GeneID" id="30035761"/>